<dbReference type="Ensembl" id="ENSOKIT00005078486.1">
    <property type="protein sequence ID" value="ENSOKIP00005073672.1"/>
    <property type="gene ID" value="ENSOKIG00005031798.1"/>
</dbReference>
<organism evidence="3 4">
    <name type="scientific">Oncorhynchus kisutch</name>
    <name type="common">Coho salmon</name>
    <name type="synonym">Salmo kisutch</name>
    <dbReference type="NCBI Taxonomy" id="8019"/>
    <lineage>
        <taxon>Eukaryota</taxon>
        <taxon>Metazoa</taxon>
        <taxon>Chordata</taxon>
        <taxon>Craniata</taxon>
        <taxon>Vertebrata</taxon>
        <taxon>Euteleostomi</taxon>
        <taxon>Actinopterygii</taxon>
        <taxon>Neopterygii</taxon>
        <taxon>Teleostei</taxon>
        <taxon>Protacanthopterygii</taxon>
        <taxon>Salmoniformes</taxon>
        <taxon>Salmonidae</taxon>
        <taxon>Salmoninae</taxon>
        <taxon>Oncorhynchus</taxon>
    </lineage>
</organism>
<name>A0A8C7MRC2_ONCKI</name>
<keyword evidence="4" id="KW-1185">Reference proteome</keyword>
<evidence type="ECO:0000256" key="2">
    <source>
        <dbReference type="SAM" id="Phobius"/>
    </source>
</evidence>
<feature type="transmembrane region" description="Helical" evidence="2">
    <location>
        <begin position="12"/>
        <end position="31"/>
    </location>
</feature>
<evidence type="ECO:0000313" key="4">
    <source>
        <dbReference type="Proteomes" id="UP000694557"/>
    </source>
</evidence>
<dbReference type="GeneTree" id="ENSGT00990000212972"/>
<proteinExistence type="predicted"/>
<keyword evidence="2" id="KW-1133">Transmembrane helix</keyword>
<dbReference type="Pfam" id="PF01391">
    <property type="entry name" value="Collagen"/>
    <property type="match status" value="1"/>
</dbReference>
<keyword evidence="2" id="KW-0472">Membrane</keyword>
<reference evidence="3" key="2">
    <citation type="submission" date="2025-09" db="UniProtKB">
        <authorList>
            <consortium name="Ensembl"/>
        </authorList>
    </citation>
    <scope>IDENTIFICATION</scope>
</reference>
<sequence>MLHILFSGDVSLWLCLSVLYVPVGPVVSYLVSRIIPGFDGRSGIPGAKGERGTDGYPGTLGLPGLPGDRGNGFPGPAGPAGSKGFPERYGRNCSLKP</sequence>
<accession>A0A8C7MRC2</accession>
<keyword evidence="2" id="KW-0812">Transmembrane</keyword>
<dbReference type="Proteomes" id="UP000694557">
    <property type="component" value="Unassembled WGS sequence"/>
</dbReference>
<feature type="compositionally biased region" description="Low complexity" evidence="1">
    <location>
        <begin position="54"/>
        <end position="66"/>
    </location>
</feature>
<reference evidence="3" key="1">
    <citation type="submission" date="2025-08" db="UniProtKB">
        <authorList>
            <consortium name="Ensembl"/>
        </authorList>
    </citation>
    <scope>IDENTIFICATION</scope>
</reference>
<dbReference type="AlphaFoldDB" id="A0A8C7MRC2"/>
<evidence type="ECO:0000313" key="3">
    <source>
        <dbReference type="Ensembl" id="ENSOKIP00005073672.1"/>
    </source>
</evidence>
<feature type="region of interest" description="Disordered" evidence="1">
    <location>
        <begin position="37"/>
        <end position="97"/>
    </location>
</feature>
<evidence type="ECO:0000256" key="1">
    <source>
        <dbReference type="SAM" id="MobiDB-lite"/>
    </source>
</evidence>
<protein>
    <submittedName>
        <fullName evidence="3">Uncharacterized protein</fullName>
    </submittedName>
</protein>
<dbReference type="InterPro" id="IPR008160">
    <property type="entry name" value="Collagen"/>
</dbReference>